<dbReference type="PROSITE" id="PS00214">
    <property type="entry name" value="FABP"/>
    <property type="match status" value="1"/>
</dbReference>
<dbReference type="FunFam" id="2.40.128.20:FF:000001">
    <property type="entry name" value="Fatty acid-binding protein, adipocyte"/>
    <property type="match status" value="1"/>
</dbReference>
<dbReference type="Proteomes" id="UP000269221">
    <property type="component" value="Unassembled WGS sequence"/>
</dbReference>
<dbReference type="InterPro" id="IPR000566">
    <property type="entry name" value="Lipocln_cytosolic_FA-bd_dom"/>
</dbReference>
<comment type="similarity">
    <text evidence="1 3">Belongs to the calycin superfamily. Fatty-acid binding protein (FABP) family.</text>
</comment>
<dbReference type="InterPro" id="IPR000463">
    <property type="entry name" value="Fatty_acid-bd"/>
</dbReference>
<keyword evidence="3" id="KW-0813">Transport</keyword>
<feature type="domain" description="Cytosolic fatty-acid binding proteins" evidence="5">
    <location>
        <begin position="7"/>
        <end position="24"/>
    </location>
</feature>
<evidence type="ECO:0000256" key="4">
    <source>
        <dbReference type="SAM" id="MobiDB-lite"/>
    </source>
</evidence>
<evidence type="ECO:0000313" key="6">
    <source>
        <dbReference type="EMBL" id="RMC15229.1"/>
    </source>
</evidence>
<dbReference type="Pfam" id="PF00078">
    <property type="entry name" value="RVT_1"/>
    <property type="match status" value="1"/>
</dbReference>
<dbReference type="PRINTS" id="PR00178">
    <property type="entry name" value="FATTYACIDBP"/>
</dbReference>
<dbReference type="Gene3D" id="2.40.128.20">
    <property type="match status" value="1"/>
</dbReference>
<evidence type="ECO:0000259" key="5">
    <source>
        <dbReference type="PROSITE" id="PS00214"/>
    </source>
</evidence>
<dbReference type="InterPro" id="IPR012674">
    <property type="entry name" value="Calycin"/>
</dbReference>
<name>A0A3M0KPP9_HIRRU</name>
<accession>A0A3M0KPP9</accession>
<dbReference type="SUPFAM" id="SSF50814">
    <property type="entry name" value="Lipocalins"/>
    <property type="match status" value="1"/>
</dbReference>
<dbReference type="AlphaFoldDB" id="A0A3M0KPP9"/>
<comment type="caution">
    <text evidence="6">The sequence shown here is derived from an EMBL/GenBank/DDBJ whole genome shotgun (WGS) entry which is preliminary data.</text>
</comment>
<dbReference type="InterPro" id="IPR000477">
    <property type="entry name" value="RT_dom"/>
</dbReference>
<dbReference type="OrthoDB" id="8939918at2759"/>
<protein>
    <recommendedName>
        <fullName evidence="5">Cytosolic fatty-acid binding proteins domain-containing protein</fullName>
    </recommendedName>
</protein>
<gene>
    <name evidence="6" type="ORF">DUI87_07414</name>
</gene>
<dbReference type="Pfam" id="PF00061">
    <property type="entry name" value="Lipocalin"/>
    <property type="match status" value="1"/>
</dbReference>
<dbReference type="EMBL" id="QRBI01000104">
    <property type="protein sequence ID" value="RMC15229.1"/>
    <property type="molecule type" value="Genomic_DNA"/>
</dbReference>
<evidence type="ECO:0000313" key="7">
    <source>
        <dbReference type="Proteomes" id="UP000269221"/>
    </source>
</evidence>
<evidence type="ECO:0000256" key="3">
    <source>
        <dbReference type="RuleBase" id="RU003696"/>
    </source>
</evidence>
<organism evidence="6 7">
    <name type="scientific">Hirundo rustica rustica</name>
    <dbReference type="NCBI Taxonomy" id="333673"/>
    <lineage>
        <taxon>Eukaryota</taxon>
        <taxon>Metazoa</taxon>
        <taxon>Chordata</taxon>
        <taxon>Craniata</taxon>
        <taxon>Vertebrata</taxon>
        <taxon>Euteleostomi</taxon>
        <taxon>Archelosauria</taxon>
        <taxon>Archosauria</taxon>
        <taxon>Dinosauria</taxon>
        <taxon>Saurischia</taxon>
        <taxon>Theropoda</taxon>
        <taxon>Coelurosauria</taxon>
        <taxon>Aves</taxon>
        <taxon>Neognathae</taxon>
        <taxon>Neoaves</taxon>
        <taxon>Telluraves</taxon>
        <taxon>Australaves</taxon>
        <taxon>Passeriformes</taxon>
        <taxon>Sylvioidea</taxon>
        <taxon>Hirundinidae</taxon>
        <taxon>Hirundo</taxon>
    </lineage>
</organism>
<reference evidence="6 7" key="1">
    <citation type="submission" date="2018-07" db="EMBL/GenBank/DDBJ databases">
        <title>A high quality draft genome assembly of the barn swallow (H. rustica rustica).</title>
        <authorList>
            <person name="Formenti G."/>
            <person name="Chiara M."/>
            <person name="Poveda L."/>
            <person name="Francoijs K.-J."/>
            <person name="Bonisoli-Alquati A."/>
            <person name="Canova L."/>
            <person name="Gianfranceschi L."/>
            <person name="Horner D.S."/>
            <person name="Saino N."/>
        </authorList>
    </citation>
    <scope>NUCLEOTIDE SEQUENCE [LARGE SCALE GENOMIC DNA]</scope>
    <source>
        <strain evidence="6">Chelidonia</strain>
        <tissue evidence="6">Blood</tissue>
    </source>
</reference>
<dbReference type="STRING" id="333673.A0A3M0KPP9"/>
<dbReference type="GO" id="GO:0008289">
    <property type="term" value="F:lipid binding"/>
    <property type="evidence" value="ECO:0007669"/>
    <property type="project" value="InterPro"/>
</dbReference>
<dbReference type="InterPro" id="IPR031259">
    <property type="entry name" value="ILBP"/>
</dbReference>
<feature type="region of interest" description="Disordered" evidence="4">
    <location>
        <begin position="296"/>
        <end position="323"/>
    </location>
</feature>
<keyword evidence="7" id="KW-1185">Reference proteome</keyword>
<sequence>MCNRFVGTWKLISSENFDDYMKELGVGLATRKLGGLARPDVIISMKGDIVTIRTESTFKNTTISFKLGQQFDETTADDRKVKNLFLLGFVGSTLLLAQPNYNVPFHCSGVLCCIDNHLEKTLVKAWWVWWYETWKDAVLLKMGTYQGLNTPTLQQERDLQVRESCSDVVQGVHPEDSKFNPIPMGKKEKEVSSNKHVDYSEHNPKKYAWPCWREKAMLPSLVLRTREAEQVSWTPGARALMSLDTGVRAQALIQCKRLELEQKCHKPPATPMQQDAGLVPLPPQECQPMAAPAVSQDTRAAPGPQSTPAMGHRPAAARDTSGTHCHREGTAAWKSAKMQEVFAGAAGPRGRFPEFPWLLNGACAMAAIAPGSGDCPAMGKLRKCGSDEWTARWIKTWLNGRAQSVMISKTESTWRSVVSGAPQGSVLGPALLSLFTNHLEEGIECTLSRFADEMKWGVADTPEGCADIQQDLDTLEDWAEGNLVRFNQGRRLVLHQERNTPSTSTGWG</sequence>
<proteinExistence type="inferred from homology"/>
<evidence type="ECO:0000256" key="2">
    <source>
        <dbReference type="ARBA" id="ARBA00011245"/>
    </source>
</evidence>
<dbReference type="PANTHER" id="PTHR11955">
    <property type="entry name" value="FATTY ACID BINDING PROTEIN"/>
    <property type="match status" value="1"/>
</dbReference>
<evidence type="ECO:0000256" key="1">
    <source>
        <dbReference type="ARBA" id="ARBA00008390"/>
    </source>
</evidence>
<comment type="subunit">
    <text evidence="2">Monomer.</text>
</comment>